<sequence length="409" mass="47280">MSYYSRIKREDPDGAVSLSSKALKMPQRKDDDKLSDQSRSAKRNVDKALPIVTDQEDEDIKPKIEQWDDEELIAIRSKLRILRNDRMKLKKGEDEGELWPTRIISGLVDTLPHFHVENSDLDIDFAVERRFLSRTFGGNSQKQYPGLAKKMLDELIEQGFDDCPWMCLNAGYNPLLPSKPGKPGLLFESGDADKIERKERKKKAGAGSKMNRVFARLAPNEWIYVGRYDVTFTTYLSAQEWHDLDPKVKNSWADGVCELDWGKKQRARIILRNRPGANRQFTREEFEALSRGKDELLGKVTKEQALETFDLGEEFILVYSMECVGYEHGFQRKIIDEYPDWKAKDLLRPKKSKKGTKKENKKHTQGVTDDSLDESRARKRRKQGSRELEDGRYILRGTRSRPITSSSRS</sequence>
<dbReference type="InterPro" id="IPR046520">
    <property type="entry name" value="DUF6697"/>
</dbReference>
<feature type="domain" description="DUF6697" evidence="2">
    <location>
        <begin position="127"/>
        <end position="336"/>
    </location>
</feature>
<protein>
    <recommendedName>
        <fullName evidence="2">DUF6697 domain-containing protein</fullName>
    </recommendedName>
</protein>
<evidence type="ECO:0000313" key="4">
    <source>
        <dbReference type="Proteomes" id="UP001465976"/>
    </source>
</evidence>
<gene>
    <name evidence="3" type="ORF">V5O48_011536</name>
</gene>
<evidence type="ECO:0000313" key="3">
    <source>
        <dbReference type="EMBL" id="KAL0570422.1"/>
    </source>
</evidence>
<dbReference type="EMBL" id="JBAHYK010000938">
    <property type="protein sequence ID" value="KAL0570422.1"/>
    <property type="molecule type" value="Genomic_DNA"/>
</dbReference>
<feature type="compositionally biased region" description="Basic residues" evidence="1">
    <location>
        <begin position="349"/>
        <end position="364"/>
    </location>
</feature>
<dbReference type="Pfam" id="PF20411">
    <property type="entry name" value="DUF6697"/>
    <property type="match status" value="1"/>
</dbReference>
<dbReference type="Proteomes" id="UP001465976">
    <property type="component" value="Unassembled WGS sequence"/>
</dbReference>
<feature type="compositionally biased region" description="Basic and acidic residues" evidence="1">
    <location>
        <begin position="384"/>
        <end position="393"/>
    </location>
</feature>
<feature type="region of interest" description="Disordered" evidence="1">
    <location>
        <begin position="1"/>
        <end position="54"/>
    </location>
</feature>
<evidence type="ECO:0000259" key="2">
    <source>
        <dbReference type="Pfam" id="PF20411"/>
    </source>
</evidence>
<keyword evidence="4" id="KW-1185">Reference proteome</keyword>
<accession>A0ABR3F5N8</accession>
<comment type="caution">
    <text evidence="3">The sequence shown here is derived from an EMBL/GenBank/DDBJ whole genome shotgun (WGS) entry which is preliminary data.</text>
</comment>
<organism evidence="3 4">
    <name type="scientific">Marasmius crinis-equi</name>
    <dbReference type="NCBI Taxonomy" id="585013"/>
    <lineage>
        <taxon>Eukaryota</taxon>
        <taxon>Fungi</taxon>
        <taxon>Dikarya</taxon>
        <taxon>Basidiomycota</taxon>
        <taxon>Agaricomycotina</taxon>
        <taxon>Agaricomycetes</taxon>
        <taxon>Agaricomycetidae</taxon>
        <taxon>Agaricales</taxon>
        <taxon>Marasmiineae</taxon>
        <taxon>Marasmiaceae</taxon>
        <taxon>Marasmius</taxon>
    </lineage>
</organism>
<proteinExistence type="predicted"/>
<reference evidence="3 4" key="1">
    <citation type="submission" date="2024-02" db="EMBL/GenBank/DDBJ databases">
        <title>A draft genome for the cacao thread blight pathogen Marasmius crinis-equi.</title>
        <authorList>
            <person name="Cohen S.P."/>
            <person name="Baruah I.K."/>
            <person name="Amoako-Attah I."/>
            <person name="Bukari Y."/>
            <person name="Meinhardt L.W."/>
            <person name="Bailey B.A."/>
        </authorList>
    </citation>
    <scope>NUCLEOTIDE SEQUENCE [LARGE SCALE GENOMIC DNA]</scope>
    <source>
        <strain evidence="3 4">GH-76</strain>
    </source>
</reference>
<evidence type="ECO:0000256" key="1">
    <source>
        <dbReference type="SAM" id="MobiDB-lite"/>
    </source>
</evidence>
<feature type="compositionally biased region" description="Low complexity" evidence="1">
    <location>
        <begin position="396"/>
        <end position="409"/>
    </location>
</feature>
<feature type="compositionally biased region" description="Basic and acidic residues" evidence="1">
    <location>
        <begin position="27"/>
        <end position="36"/>
    </location>
</feature>
<name>A0ABR3F5N8_9AGAR</name>
<feature type="region of interest" description="Disordered" evidence="1">
    <location>
        <begin position="349"/>
        <end position="409"/>
    </location>
</feature>